<dbReference type="InterPro" id="IPR036388">
    <property type="entry name" value="WH-like_DNA-bd_sf"/>
</dbReference>
<dbReference type="InterPro" id="IPR000524">
    <property type="entry name" value="Tscrpt_reg_HTH_GntR"/>
</dbReference>
<proteinExistence type="predicted"/>
<keyword evidence="1" id="KW-0805">Transcription regulation</keyword>
<dbReference type="InterPro" id="IPR028978">
    <property type="entry name" value="Chorismate_lyase_/UTRA_dom_sf"/>
</dbReference>
<reference evidence="6" key="1">
    <citation type="submission" date="2016-08" db="EMBL/GenBank/DDBJ databases">
        <authorList>
            <person name="Seilhamer J.J."/>
        </authorList>
    </citation>
    <scope>NUCLEOTIDE SEQUENCE</scope>
    <source>
        <strain evidence="6">86</strain>
    </source>
</reference>
<dbReference type="RefSeq" id="WP_288197552.1">
    <property type="nucleotide sequence ID" value="NZ_LT608334.1"/>
</dbReference>
<gene>
    <name evidence="6" type="ORF">KL86PLE_60060</name>
</gene>
<evidence type="ECO:0000259" key="5">
    <source>
        <dbReference type="PROSITE" id="PS50949"/>
    </source>
</evidence>
<dbReference type="SMART" id="SM00866">
    <property type="entry name" value="UTRA"/>
    <property type="match status" value="1"/>
</dbReference>
<evidence type="ECO:0000256" key="2">
    <source>
        <dbReference type="ARBA" id="ARBA00023125"/>
    </source>
</evidence>
<evidence type="ECO:0000256" key="1">
    <source>
        <dbReference type="ARBA" id="ARBA00023015"/>
    </source>
</evidence>
<dbReference type="SUPFAM" id="SSF46785">
    <property type="entry name" value="Winged helix' DNA-binding domain"/>
    <property type="match status" value="1"/>
</dbReference>
<evidence type="ECO:0000313" key="6">
    <source>
        <dbReference type="EMBL" id="SCM77745.1"/>
    </source>
</evidence>
<keyword evidence="3" id="KW-0804">Transcription</keyword>
<dbReference type="InterPro" id="IPR050679">
    <property type="entry name" value="Bact_HTH_transcr_reg"/>
</dbReference>
<evidence type="ECO:0000256" key="3">
    <source>
        <dbReference type="ARBA" id="ARBA00023163"/>
    </source>
</evidence>
<dbReference type="PRINTS" id="PR00035">
    <property type="entry name" value="HTHGNTR"/>
</dbReference>
<dbReference type="PANTHER" id="PTHR44846:SF1">
    <property type="entry name" value="MANNOSYL-D-GLYCERATE TRANSPORT_METABOLISM SYSTEM REPRESSOR MNGR-RELATED"/>
    <property type="match status" value="1"/>
</dbReference>
<dbReference type="GO" id="GO:0045892">
    <property type="term" value="P:negative regulation of DNA-templated transcription"/>
    <property type="evidence" value="ECO:0007669"/>
    <property type="project" value="TreeGrafter"/>
</dbReference>
<dbReference type="PROSITE" id="PS50949">
    <property type="entry name" value="HTH_GNTR"/>
    <property type="match status" value="1"/>
</dbReference>
<dbReference type="Gene3D" id="3.40.1410.10">
    <property type="entry name" value="Chorismate lyase-like"/>
    <property type="match status" value="1"/>
</dbReference>
<dbReference type="Gene3D" id="1.10.10.10">
    <property type="entry name" value="Winged helix-like DNA-binding domain superfamily/Winged helix DNA-binding domain"/>
    <property type="match status" value="1"/>
</dbReference>
<dbReference type="Pfam" id="PF07702">
    <property type="entry name" value="UTRA"/>
    <property type="match status" value="1"/>
</dbReference>
<sequence length="261" mass="27273">MMEPFTRVVGQDWRERGVDAPLCRRLEAALRAAIADGRLAAGAPLPSERAIAAGLSISRITVRQALAPLIAEGRVTTRPGGGSTVAGAGPAHRDENRPSGSAGPRRTMLRSHADELAEKGEPVETRLVDRLTGPPSAPEAMTLGLGPGERVLRLYRLHCVGDRPRILELTTLPAAAIDADAAIESPSAALAAAGLPATRGVERFRAVALGAVEAGLLELPEGTPAMRIERVSYTAGGRAVEISRAFCRGDGYEVVAELSGE</sequence>
<dbReference type="InterPro" id="IPR036390">
    <property type="entry name" value="WH_DNA-bd_sf"/>
</dbReference>
<keyword evidence="2" id="KW-0238">DNA-binding</keyword>
<dbReference type="SMART" id="SM00345">
    <property type="entry name" value="HTH_GNTR"/>
    <property type="match status" value="1"/>
</dbReference>
<dbReference type="GO" id="GO:0003700">
    <property type="term" value="F:DNA-binding transcription factor activity"/>
    <property type="evidence" value="ECO:0007669"/>
    <property type="project" value="InterPro"/>
</dbReference>
<protein>
    <submittedName>
        <fullName evidence="6">Putative HTH-type transcriptional repressor DasR</fullName>
    </submittedName>
</protein>
<dbReference type="CDD" id="cd07377">
    <property type="entry name" value="WHTH_GntR"/>
    <property type="match status" value="1"/>
</dbReference>
<dbReference type="EMBL" id="FMJD01000010">
    <property type="protein sequence ID" value="SCM77745.1"/>
    <property type="molecule type" value="Genomic_DNA"/>
</dbReference>
<feature type="region of interest" description="Disordered" evidence="4">
    <location>
        <begin position="77"/>
        <end position="107"/>
    </location>
</feature>
<name>A0A212LJM0_9HYPH</name>
<organism evidence="6">
    <name type="scientific">uncultured Pleomorphomonas sp</name>
    <dbReference type="NCBI Taxonomy" id="442121"/>
    <lineage>
        <taxon>Bacteria</taxon>
        <taxon>Pseudomonadati</taxon>
        <taxon>Pseudomonadota</taxon>
        <taxon>Alphaproteobacteria</taxon>
        <taxon>Hyphomicrobiales</taxon>
        <taxon>Pleomorphomonadaceae</taxon>
        <taxon>Pleomorphomonas</taxon>
        <taxon>environmental samples</taxon>
    </lineage>
</organism>
<dbReference type="AlphaFoldDB" id="A0A212LJM0"/>
<evidence type="ECO:0000256" key="4">
    <source>
        <dbReference type="SAM" id="MobiDB-lite"/>
    </source>
</evidence>
<accession>A0A212LJM0</accession>
<dbReference type="SUPFAM" id="SSF64288">
    <property type="entry name" value="Chorismate lyase-like"/>
    <property type="match status" value="1"/>
</dbReference>
<feature type="domain" description="HTH gntR-type" evidence="5">
    <location>
        <begin position="20"/>
        <end position="88"/>
    </location>
</feature>
<dbReference type="PANTHER" id="PTHR44846">
    <property type="entry name" value="MANNOSYL-D-GLYCERATE TRANSPORT/METABOLISM SYSTEM REPRESSOR MNGR-RELATED"/>
    <property type="match status" value="1"/>
</dbReference>
<dbReference type="GO" id="GO:0003677">
    <property type="term" value="F:DNA binding"/>
    <property type="evidence" value="ECO:0007669"/>
    <property type="project" value="UniProtKB-KW"/>
</dbReference>
<dbReference type="Pfam" id="PF00392">
    <property type="entry name" value="GntR"/>
    <property type="match status" value="1"/>
</dbReference>
<dbReference type="InterPro" id="IPR011663">
    <property type="entry name" value="UTRA"/>
</dbReference>